<dbReference type="SUPFAM" id="SSF50129">
    <property type="entry name" value="GroES-like"/>
    <property type="match status" value="1"/>
</dbReference>
<dbReference type="InterPro" id="IPR036291">
    <property type="entry name" value="NAD(P)-bd_dom_sf"/>
</dbReference>
<dbReference type="SUPFAM" id="SSF51735">
    <property type="entry name" value="NAD(P)-binding Rossmann-fold domains"/>
    <property type="match status" value="1"/>
</dbReference>
<comment type="caution">
    <text evidence="7">The sequence shown here is derived from an EMBL/GenBank/DDBJ whole genome shotgun (WGS) entry which is preliminary data.</text>
</comment>
<dbReference type="EMBL" id="BNAQ01000007">
    <property type="protein sequence ID" value="GHH24682.1"/>
    <property type="molecule type" value="Genomic_DNA"/>
</dbReference>
<evidence type="ECO:0000313" key="8">
    <source>
        <dbReference type="Proteomes" id="UP000652430"/>
    </source>
</evidence>
<evidence type="ECO:0000259" key="6">
    <source>
        <dbReference type="SMART" id="SM00829"/>
    </source>
</evidence>
<dbReference type="Gene3D" id="3.90.180.10">
    <property type="entry name" value="Medium-chain alcohol dehydrogenases, catalytic domain"/>
    <property type="match status" value="1"/>
</dbReference>
<dbReference type="InterPro" id="IPR020843">
    <property type="entry name" value="ER"/>
</dbReference>
<gene>
    <name evidence="7" type="ORF">GCM10008023_37030</name>
</gene>
<accession>A0ABQ3LUV4</accession>
<sequence>MLVAIALLGMADNRETLETVVTDTFFPEQFADSVETVRTRSNPSQIVEHHGAPTRAYGALHSNGPIHGMNIDRRALLPDDVAIDILYCGVCHSDIHMIRGEWGEQPFPMVPGHEFVGRVSAVGQAVTRFSPGDFAGVGCMVDSCCVCDNCTAGLEQYCTTGTTLTYASPDPRGPGQTHGGYAERIVVRDRFVVKIPDGADLASTAPLLCSGITTFSPMQHWRLGSGQRFAVIGLGGLGHMALKLAVYRGAEATVFTTSADKAKDAYAMGAKDVVVWQPAATDPIPLVGEMTDRFDFMLSTIPFPFDVAPFLPLLRLDGIFVNVGAPGTIAGVSGGALWSQRRSIVGSCIGGMPETQDVVDYCCTNGIRPQIELIRPDQIDDAYLRVERKDVRYRFVIDLASHRAG</sequence>
<evidence type="ECO:0000256" key="3">
    <source>
        <dbReference type="ARBA" id="ARBA00022833"/>
    </source>
</evidence>
<name>A0ABQ3LUV4_9SPHN</name>
<dbReference type="CDD" id="cd05283">
    <property type="entry name" value="CAD1"/>
    <property type="match status" value="1"/>
</dbReference>
<evidence type="ECO:0000256" key="1">
    <source>
        <dbReference type="ARBA" id="ARBA00001947"/>
    </source>
</evidence>
<evidence type="ECO:0000256" key="4">
    <source>
        <dbReference type="ARBA" id="ARBA00023002"/>
    </source>
</evidence>
<evidence type="ECO:0000313" key="7">
    <source>
        <dbReference type="EMBL" id="GHH24682.1"/>
    </source>
</evidence>
<keyword evidence="8" id="KW-1185">Reference proteome</keyword>
<dbReference type="PROSITE" id="PS00059">
    <property type="entry name" value="ADH_ZINC"/>
    <property type="match status" value="1"/>
</dbReference>
<dbReference type="Gene3D" id="3.40.50.720">
    <property type="entry name" value="NAD(P)-binding Rossmann-like Domain"/>
    <property type="match status" value="1"/>
</dbReference>
<comment type="similarity">
    <text evidence="5">Belongs to the zinc-containing alcohol dehydrogenase family.</text>
</comment>
<dbReference type="InterPro" id="IPR013154">
    <property type="entry name" value="ADH-like_N"/>
</dbReference>
<dbReference type="PANTHER" id="PTHR42683">
    <property type="entry name" value="ALDEHYDE REDUCTASE"/>
    <property type="match status" value="1"/>
</dbReference>
<dbReference type="Proteomes" id="UP000652430">
    <property type="component" value="Unassembled WGS sequence"/>
</dbReference>
<protein>
    <submittedName>
        <fullName evidence="7">NADP-dependent alcohol dehydrogenase</fullName>
    </submittedName>
</protein>
<organism evidence="7 8">
    <name type="scientific">Sphingomonas glacialis</name>
    <dbReference type="NCBI Taxonomy" id="658225"/>
    <lineage>
        <taxon>Bacteria</taxon>
        <taxon>Pseudomonadati</taxon>
        <taxon>Pseudomonadota</taxon>
        <taxon>Alphaproteobacteria</taxon>
        <taxon>Sphingomonadales</taxon>
        <taxon>Sphingomonadaceae</taxon>
        <taxon>Sphingomonas</taxon>
    </lineage>
</organism>
<dbReference type="InterPro" id="IPR047109">
    <property type="entry name" value="CAD-like"/>
</dbReference>
<comment type="cofactor">
    <cofactor evidence="1 5">
        <name>Zn(2+)</name>
        <dbReference type="ChEBI" id="CHEBI:29105"/>
    </cofactor>
</comment>
<evidence type="ECO:0000256" key="2">
    <source>
        <dbReference type="ARBA" id="ARBA00022723"/>
    </source>
</evidence>
<dbReference type="InterPro" id="IPR002328">
    <property type="entry name" value="ADH_Zn_CS"/>
</dbReference>
<dbReference type="Pfam" id="PF08240">
    <property type="entry name" value="ADH_N"/>
    <property type="match status" value="1"/>
</dbReference>
<dbReference type="InterPro" id="IPR013149">
    <property type="entry name" value="ADH-like_C"/>
</dbReference>
<keyword evidence="4" id="KW-0560">Oxidoreductase</keyword>
<dbReference type="SMART" id="SM00829">
    <property type="entry name" value="PKS_ER"/>
    <property type="match status" value="1"/>
</dbReference>
<keyword evidence="3 5" id="KW-0862">Zinc</keyword>
<dbReference type="Pfam" id="PF00107">
    <property type="entry name" value="ADH_zinc_N"/>
    <property type="match status" value="1"/>
</dbReference>
<evidence type="ECO:0000256" key="5">
    <source>
        <dbReference type="RuleBase" id="RU361277"/>
    </source>
</evidence>
<keyword evidence="2 5" id="KW-0479">Metal-binding</keyword>
<dbReference type="InterPro" id="IPR011032">
    <property type="entry name" value="GroES-like_sf"/>
</dbReference>
<reference evidence="8" key="1">
    <citation type="journal article" date="2019" name="Int. J. Syst. Evol. Microbiol.">
        <title>The Global Catalogue of Microorganisms (GCM) 10K type strain sequencing project: providing services to taxonomists for standard genome sequencing and annotation.</title>
        <authorList>
            <consortium name="The Broad Institute Genomics Platform"/>
            <consortium name="The Broad Institute Genome Sequencing Center for Infectious Disease"/>
            <person name="Wu L."/>
            <person name="Ma J."/>
        </authorList>
    </citation>
    <scope>NUCLEOTIDE SEQUENCE [LARGE SCALE GENOMIC DNA]</scope>
    <source>
        <strain evidence="8">CGMCC 1.8957</strain>
    </source>
</reference>
<proteinExistence type="inferred from homology"/>
<feature type="domain" description="Enoyl reductase (ER)" evidence="6">
    <location>
        <begin position="64"/>
        <end position="397"/>
    </location>
</feature>